<dbReference type="Proteomes" id="UP000032142">
    <property type="component" value="Unassembled WGS sequence"/>
</dbReference>
<protein>
    <submittedName>
        <fullName evidence="1">Uncharacterized protein</fullName>
    </submittedName>
</protein>
<name>A0A0B0PJE9_GOSAR</name>
<organism evidence="1 2">
    <name type="scientific">Gossypium arboreum</name>
    <name type="common">Tree cotton</name>
    <name type="synonym">Gossypium nanking</name>
    <dbReference type="NCBI Taxonomy" id="29729"/>
    <lineage>
        <taxon>Eukaryota</taxon>
        <taxon>Viridiplantae</taxon>
        <taxon>Streptophyta</taxon>
        <taxon>Embryophyta</taxon>
        <taxon>Tracheophyta</taxon>
        <taxon>Spermatophyta</taxon>
        <taxon>Magnoliopsida</taxon>
        <taxon>eudicotyledons</taxon>
        <taxon>Gunneridae</taxon>
        <taxon>Pentapetalae</taxon>
        <taxon>rosids</taxon>
        <taxon>malvids</taxon>
        <taxon>Malvales</taxon>
        <taxon>Malvaceae</taxon>
        <taxon>Malvoideae</taxon>
        <taxon>Gossypium</taxon>
    </lineage>
</organism>
<accession>A0A0B0PJE9</accession>
<evidence type="ECO:0000313" key="2">
    <source>
        <dbReference type="Proteomes" id="UP000032142"/>
    </source>
</evidence>
<proteinExistence type="predicted"/>
<dbReference type="EMBL" id="KN431021">
    <property type="protein sequence ID" value="KHG25027.1"/>
    <property type="molecule type" value="Genomic_DNA"/>
</dbReference>
<keyword evidence="2" id="KW-1185">Reference proteome</keyword>
<dbReference type="AlphaFoldDB" id="A0A0B0PJE9"/>
<evidence type="ECO:0000313" key="1">
    <source>
        <dbReference type="EMBL" id="KHG25027.1"/>
    </source>
</evidence>
<gene>
    <name evidence="1" type="ORF">F383_00930</name>
</gene>
<sequence length="19" mass="2250">MVITNSYKIEEGCSTKLWF</sequence>
<reference evidence="2" key="1">
    <citation type="submission" date="2014-09" db="EMBL/GenBank/DDBJ databases">
        <authorList>
            <person name="Mudge J."/>
            <person name="Ramaraj T."/>
            <person name="Lindquist I.E."/>
            <person name="Bharti A.K."/>
            <person name="Sundararajan A."/>
            <person name="Cameron C.T."/>
            <person name="Woodward J.E."/>
            <person name="May G.D."/>
            <person name="Brubaker C."/>
            <person name="Broadhvest J."/>
            <person name="Wilkins T.A."/>
        </authorList>
    </citation>
    <scope>NUCLEOTIDE SEQUENCE</scope>
    <source>
        <strain evidence="2">cv. AKA8401</strain>
    </source>
</reference>